<dbReference type="Proteomes" id="UP001501231">
    <property type="component" value="Unassembled WGS sequence"/>
</dbReference>
<sequence length="53" mass="5631">MLAERPEAMAEPEPLTLGELAERLSGPREVMMAFAACDLPSTQLAEGQSSIGQ</sequence>
<gene>
    <name evidence="1" type="ORF">GCM10010191_09620</name>
</gene>
<reference evidence="1 2" key="1">
    <citation type="journal article" date="2019" name="Int. J. Syst. Evol. Microbiol.">
        <title>The Global Catalogue of Microorganisms (GCM) 10K type strain sequencing project: providing services to taxonomists for standard genome sequencing and annotation.</title>
        <authorList>
            <consortium name="The Broad Institute Genomics Platform"/>
            <consortium name="The Broad Institute Genome Sequencing Center for Infectious Disease"/>
            <person name="Wu L."/>
            <person name="Ma J."/>
        </authorList>
    </citation>
    <scope>NUCLEOTIDE SEQUENCE [LARGE SCALE GENOMIC DNA]</scope>
    <source>
        <strain evidence="1 2">JCM 3325</strain>
    </source>
</reference>
<proteinExistence type="predicted"/>
<name>A0ABN3IG64_9ACTN</name>
<evidence type="ECO:0000313" key="1">
    <source>
        <dbReference type="EMBL" id="GAA2404008.1"/>
    </source>
</evidence>
<dbReference type="EMBL" id="BAAARW010000003">
    <property type="protein sequence ID" value="GAA2404008.1"/>
    <property type="molecule type" value="Genomic_DNA"/>
</dbReference>
<keyword evidence="2" id="KW-1185">Reference proteome</keyword>
<evidence type="ECO:0000313" key="2">
    <source>
        <dbReference type="Proteomes" id="UP001501231"/>
    </source>
</evidence>
<comment type="caution">
    <text evidence="1">The sequence shown here is derived from an EMBL/GenBank/DDBJ whole genome shotgun (WGS) entry which is preliminary data.</text>
</comment>
<organism evidence="1 2">
    <name type="scientific">Actinomadura vinacea</name>
    <dbReference type="NCBI Taxonomy" id="115336"/>
    <lineage>
        <taxon>Bacteria</taxon>
        <taxon>Bacillati</taxon>
        <taxon>Actinomycetota</taxon>
        <taxon>Actinomycetes</taxon>
        <taxon>Streptosporangiales</taxon>
        <taxon>Thermomonosporaceae</taxon>
        <taxon>Actinomadura</taxon>
    </lineage>
</organism>
<accession>A0ABN3IG64</accession>
<dbReference type="RefSeq" id="WP_344587212.1">
    <property type="nucleotide sequence ID" value="NZ_BAAARW010000003.1"/>
</dbReference>
<protein>
    <submittedName>
        <fullName evidence="1">Uncharacterized protein</fullName>
    </submittedName>
</protein>